<evidence type="ECO:0000313" key="2">
    <source>
        <dbReference type="EMBL" id="VFK15115.1"/>
    </source>
</evidence>
<dbReference type="Gene3D" id="1.25.40.10">
    <property type="entry name" value="Tetratricopeptide repeat domain"/>
    <property type="match status" value="1"/>
</dbReference>
<protein>
    <submittedName>
        <fullName evidence="2">Uncharacterized protein</fullName>
    </submittedName>
</protein>
<reference evidence="2" key="1">
    <citation type="submission" date="2019-02" db="EMBL/GenBank/DDBJ databases">
        <authorList>
            <person name="Gruber-Vodicka R. H."/>
            <person name="Seah K. B. B."/>
        </authorList>
    </citation>
    <scope>NUCLEOTIDE SEQUENCE</scope>
    <source>
        <strain evidence="2">BECK_S313</strain>
    </source>
</reference>
<name>A0A450WDL9_9GAMM</name>
<proteinExistence type="predicted"/>
<feature type="region of interest" description="Disordered" evidence="1">
    <location>
        <begin position="1"/>
        <end position="29"/>
    </location>
</feature>
<organism evidence="2">
    <name type="scientific">Candidatus Kentrum sp. LPFa</name>
    <dbReference type="NCBI Taxonomy" id="2126335"/>
    <lineage>
        <taxon>Bacteria</taxon>
        <taxon>Pseudomonadati</taxon>
        <taxon>Pseudomonadota</taxon>
        <taxon>Gammaproteobacteria</taxon>
        <taxon>Candidatus Kentrum</taxon>
    </lineage>
</organism>
<dbReference type="EMBL" id="CAADFK010000072">
    <property type="protein sequence ID" value="VFK15115.1"/>
    <property type="molecule type" value="Genomic_DNA"/>
</dbReference>
<dbReference type="AlphaFoldDB" id="A0A450WDL9"/>
<gene>
    <name evidence="2" type="ORF">BECKLPF1236B_GA0070989_107210</name>
</gene>
<evidence type="ECO:0000256" key="1">
    <source>
        <dbReference type="SAM" id="MobiDB-lite"/>
    </source>
</evidence>
<dbReference type="InterPro" id="IPR011990">
    <property type="entry name" value="TPR-like_helical_dom_sf"/>
</dbReference>
<accession>A0A450WDL9</accession>
<feature type="compositionally biased region" description="Low complexity" evidence="1">
    <location>
        <begin position="9"/>
        <end position="22"/>
    </location>
</feature>
<sequence length="164" mass="18342">MATTSSGESRPCTKTKSSPKSSGAWTPTPLKITREIYNSQGRGEEVSSDDTTAIHQTEEECELALDRLTRRLAIQREIGDRAGMCRTLFNMGYICRTQGETQEDAINTMIHFLAAYWIAKETGETRVLCALEELAHDLEVVSEGAEGLAVWERLAMELFPPLWE</sequence>